<organism evidence="2 3">
    <name type="scientific">[Torrubiella] hemipterigena</name>
    <dbReference type="NCBI Taxonomy" id="1531966"/>
    <lineage>
        <taxon>Eukaryota</taxon>
        <taxon>Fungi</taxon>
        <taxon>Dikarya</taxon>
        <taxon>Ascomycota</taxon>
        <taxon>Pezizomycotina</taxon>
        <taxon>Sordariomycetes</taxon>
        <taxon>Hypocreomycetidae</taxon>
        <taxon>Hypocreales</taxon>
        <taxon>Clavicipitaceae</taxon>
        <taxon>Clavicipitaceae incertae sedis</taxon>
        <taxon>'Torrubiella' clade</taxon>
    </lineage>
</organism>
<evidence type="ECO:0008006" key="4">
    <source>
        <dbReference type="Google" id="ProtNLM"/>
    </source>
</evidence>
<proteinExistence type="predicted"/>
<dbReference type="EMBL" id="CDHN01000001">
    <property type="protein sequence ID" value="CEJ81635.1"/>
    <property type="molecule type" value="Genomic_DNA"/>
</dbReference>
<protein>
    <recommendedName>
        <fullName evidence="4">Cyanovirin-N domain-containing protein</fullName>
    </recommendedName>
</protein>
<accession>A0A0A1T6C4</accession>
<dbReference type="AlphaFoldDB" id="A0A0A1T6C4"/>
<dbReference type="OrthoDB" id="420519at2759"/>
<gene>
    <name evidence="2" type="ORF">VHEMI01755</name>
</gene>
<feature type="signal peptide" evidence="1">
    <location>
        <begin position="1"/>
        <end position="17"/>
    </location>
</feature>
<evidence type="ECO:0000313" key="2">
    <source>
        <dbReference type="EMBL" id="CEJ81635.1"/>
    </source>
</evidence>
<dbReference type="HOGENOM" id="CLU_1972011_0_0_1"/>
<sequence length="127" mass="13908">MKSFAVAITALASIAAARFSGTLDILMVDQNNCLYASIDPRDTQLMVGCDTTKQCQANGNEIATTHFKCQTGKGDADIFTYPHDVLKFCRAGFCSCMSTRYSGKSNNGIDTLTKVHFEYDDDHAWAC</sequence>
<dbReference type="Proteomes" id="UP000039046">
    <property type="component" value="Unassembled WGS sequence"/>
</dbReference>
<keyword evidence="3" id="KW-1185">Reference proteome</keyword>
<evidence type="ECO:0000256" key="1">
    <source>
        <dbReference type="SAM" id="SignalP"/>
    </source>
</evidence>
<keyword evidence="1" id="KW-0732">Signal</keyword>
<name>A0A0A1T6C4_9HYPO</name>
<evidence type="ECO:0000313" key="3">
    <source>
        <dbReference type="Proteomes" id="UP000039046"/>
    </source>
</evidence>
<feature type="chain" id="PRO_5001979384" description="Cyanovirin-N domain-containing protein" evidence="1">
    <location>
        <begin position="18"/>
        <end position="127"/>
    </location>
</feature>
<reference evidence="2 3" key="1">
    <citation type="journal article" date="2015" name="Genome Announc.">
        <title>Draft Genome Sequence and Gene Annotation of the Entomopathogenic Fungus Verticillium hemipterigenum.</title>
        <authorList>
            <person name="Horn F."/>
            <person name="Habel A."/>
            <person name="Scharf D.H."/>
            <person name="Dworschak J."/>
            <person name="Brakhage A.A."/>
            <person name="Guthke R."/>
            <person name="Hertweck C."/>
            <person name="Linde J."/>
        </authorList>
    </citation>
    <scope>NUCLEOTIDE SEQUENCE [LARGE SCALE GENOMIC DNA]</scope>
</reference>